<reference evidence="3 5" key="2">
    <citation type="submission" date="2016-10" db="EMBL/GenBank/DDBJ databases">
        <authorList>
            <person name="Varghese N."/>
            <person name="Submissions S."/>
        </authorList>
    </citation>
    <scope>NUCLEOTIDE SEQUENCE [LARGE SCALE GENOMIC DNA]</scope>
    <source>
        <strain evidence="3 5">DSM 11855</strain>
    </source>
</reference>
<organism evidence="3 5">
    <name type="scientific">Methanosarcina thermophila</name>
    <dbReference type="NCBI Taxonomy" id="2210"/>
    <lineage>
        <taxon>Archaea</taxon>
        <taxon>Methanobacteriati</taxon>
        <taxon>Methanobacteriota</taxon>
        <taxon>Stenosarchaea group</taxon>
        <taxon>Methanomicrobia</taxon>
        <taxon>Methanosarcinales</taxon>
        <taxon>Methanosarcinaceae</taxon>
        <taxon>Methanosarcina</taxon>
    </lineage>
</organism>
<sequence length="97" mass="10946">MITMNSDILIRSFIIACLITLITVLIEAAYYGLQPENAYLASDVGYSVTSPFVNNYSDLTSPVNRIILGIIFISTFVISLKEISKRAKKEKPCKRYY</sequence>
<accession>A0A3G9CV02</accession>
<feature type="transmembrane region" description="Helical" evidence="1">
    <location>
        <begin position="12"/>
        <end position="33"/>
    </location>
</feature>
<keyword evidence="5" id="KW-1185">Reference proteome</keyword>
<evidence type="ECO:0000313" key="3">
    <source>
        <dbReference type="EMBL" id="SFT74659.1"/>
    </source>
</evidence>
<dbReference type="RefSeq" id="WP_226999538.1">
    <property type="nucleotide sequence ID" value="NZ_FPAO01000009.1"/>
</dbReference>
<dbReference type="Proteomes" id="UP000323733">
    <property type="component" value="Unassembled WGS sequence"/>
</dbReference>
<dbReference type="Proteomes" id="UP000265557">
    <property type="component" value="Chromosome"/>
</dbReference>
<accession>A0A1I7AI78</accession>
<name>A0A1I7AI78_METTE</name>
<dbReference type="AlphaFoldDB" id="A0A1I7AI78"/>
<evidence type="ECO:0000313" key="4">
    <source>
        <dbReference type="Proteomes" id="UP000265557"/>
    </source>
</evidence>
<proteinExistence type="predicted"/>
<evidence type="ECO:0000313" key="5">
    <source>
        <dbReference type="Proteomes" id="UP000323733"/>
    </source>
</evidence>
<keyword evidence="1" id="KW-0812">Transmembrane</keyword>
<keyword evidence="1" id="KW-0472">Membrane</keyword>
<dbReference type="EMBL" id="FPAO01000009">
    <property type="protein sequence ID" value="SFT74659.1"/>
    <property type="molecule type" value="Genomic_DNA"/>
</dbReference>
<dbReference type="GeneID" id="53689255"/>
<feature type="transmembrane region" description="Helical" evidence="1">
    <location>
        <begin position="62"/>
        <end position="80"/>
    </location>
</feature>
<reference evidence="2 4" key="1">
    <citation type="submission" date="2016-09" db="EMBL/GenBank/DDBJ databases">
        <title>Complete Genome Sequence of Methanosarcina thermophila MT-1.</title>
        <authorList>
            <person name="Kouzuma A."/>
        </authorList>
    </citation>
    <scope>NUCLEOTIDE SEQUENCE [LARGE SCALE GENOMIC DNA]</scope>
    <source>
        <strain evidence="2 4">MT-1</strain>
    </source>
</reference>
<dbReference type="EMBL" id="AP017646">
    <property type="protein sequence ID" value="BAW30108.1"/>
    <property type="molecule type" value="Genomic_DNA"/>
</dbReference>
<keyword evidence="1" id="KW-1133">Transmembrane helix</keyword>
<protein>
    <submittedName>
        <fullName evidence="3">Uncharacterized protein</fullName>
    </submittedName>
</protein>
<gene>
    <name evidence="2" type="ORF">MESMT1_2178</name>
    <name evidence="3" type="ORF">SAMN02910340_02133</name>
</gene>
<evidence type="ECO:0000256" key="1">
    <source>
        <dbReference type="SAM" id="Phobius"/>
    </source>
</evidence>
<evidence type="ECO:0000313" key="2">
    <source>
        <dbReference type="EMBL" id="BAW30108.1"/>
    </source>
</evidence>